<dbReference type="SUPFAM" id="SSF55816">
    <property type="entry name" value="5'-nucleotidase (syn. UDP-sugar hydrolase), C-terminal domain"/>
    <property type="match status" value="1"/>
</dbReference>
<name>A0AAX1N3D6_9BACT</name>
<reference evidence="2 3" key="1">
    <citation type="submission" date="2021-05" db="EMBL/GenBank/DDBJ databases">
        <title>Comparative genomic studies on the polysaccharide-degrading batcterial strains of the Flammeovirga genus.</title>
        <authorList>
            <person name="Zewei F."/>
            <person name="Zheng Z."/>
            <person name="Yu L."/>
            <person name="Ruyue G."/>
            <person name="Yanhong M."/>
            <person name="Yuanyuan C."/>
            <person name="Jingyan G."/>
            <person name="Wenjun H."/>
        </authorList>
    </citation>
    <scope>NUCLEOTIDE SEQUENCE [LARGE SCALE GENOMIC DNA]</scope>
    <source>
        <strain evidence="2 3">NBRC:100898</strain>
    </source>
</reference>
<keyword evidence="3" id="KW-1185">Reference proteome</keyword>
<organism evidence="2 3">
    <name type="scientific">Flammeovirga yaeyamensis</name>
    <dbReference type="NCBI Taxonomy" id="367791"/>
    <lineage>
        <taxon>Bacteria</taxon>
        <taxon>Pseudomonadati</taxon>
        <taxon>Bacteroidota</taxon>
        <taxon>Cytophagia</taxon>
        <taxon>Cytophagales</taxon>
        <taxon>Flammeovirgaceae</taxon>
        <taxon>Flammeovirga</taxon>
    </lineage>
</organism>
<feature type="domain" description="5'-Nucleotidase C-terminal" evidence="1">
    <location>
        <begin position="65"/>
        <end position="201"/>
    </location>
</feature>
<dbReference type="KEGG" id="fya:KMW28_13115"/>
<evidence type="ECO:0000259" key="1">
    <source>
        <dbReference type="Pfam" id="PF02872"/>
    </source>
</evidence>
<dbReference type="RefSeq" id="WP_066206201.1">
    <property type="nucleotide sequence ID" value="NZ_CP076132.1"/>
</dbReference>
<dbReference type="AlphaFoldDB" id="A0AAX1N3D6"/>
<sequence>MYQRVLLIFSLFIFSITACKQEKVSLNQVDFKSNLINQEISDNKEMNSFIDPYKTKLDKEMNQVIATVDEDLVISKPNNLLGNFLCDLSLDIVKKNGFDADLVVMNNGGLRAPIYKGDITNRSAFKLMPFDNMLVIVTMKGEAMTEMFEYLAKFQEPTNGLTLGIKNKKPIHPMINGKKFDPNKEYKVVTSDYLYTGGDQMFFFQKGSKMVKTDLLIRDSIIDYCKAKKVIKVEHNKRLYYVK</sequence>
<dbReference type="EMBL" id="CP076132">
    <property type="protein sequence ID" value="QWG00592.1"/>
    <property type="molecule type" value="Genomic_DNA"/>
</dbReference>
<dbReference type="InterPro" id="IPR006179">
    <property type="entry name" value="5_nucleotidase/apyrase"/>
</dbReference>
<dbReference type="GO" id="GO:0016787">
    <property type="term" value="F:hydrolase activity"/>
    <property type="evidence" value="ECO:0007669"/>
    <property type="project" value="InterPro"/>
</dbReference>
<dbReference type="PRINTS" id="PR01607">
    <property type="entry name" value="APYRASEFAMLY"/>
</dbReference>
<dbReference type="GO" id="GO:0009166">
    <property type="term" value="P:nucleotide catabolic process"/>
    <property type="evidence" value="ECO:0007669"/>
    <property type="project" value="InterPro"/>
</dbReference>
<dbReference type="PANTHER" id="PTHR11575">
    <property type="entry name" value="5'-NUCLEOTIDASE-RELATED"/>
    <property type="match status" value="1"/>
</dbReference>
<dbReference type="InterPro" id="IPR036907">
    <property type="entry name" value="5'-Nucleotdase_C_sf"/>
</dbReference>
<evidence type="ECO:0000313" key="2">
    <source>
        <dbReference type="EMBL" id="QWG00592.1"/>
    </source>
</evidence>
<evidence type="ECO:0000313" key="3">
    <source>
        <dbReference type="Proteomes" id="UP000678679"/>
    </source>
</evidence>
<dbReference type="GO" id="GO:0030288">
    <property type="term" value="C:outer membrane-bounded periplasmic space"/>
    <property type="evidence" value="ECO:0007669"/>
    <property type="project" value="TreeGrafter"/>
</dbReference>
<dbReference type="Gene3D" id="3.90.780.10">
    <property type="entry name" value="5'-Nucleotidase, C-terminal domain"/>
    <property type="match status" value="1"/>
</dbReference>
<accession>A0AAX1N3D6</accession>
<gene>
    <name evidence="2" type="ORF">KMW28_13115</name>
</gene>
<dbReference type="InterPro" id="IPR008334">
    <property type="entry name" value="5'-Nucleotdase_C"/>
</dbReference>
<dbReference type="Pfam" id="PF02872">
    <property type="entry name" value="5_nucleotid_C"/>
    <property type="match status" value="1"/>
</dbReference>
<dbReference type="PANTHER" id="PTHR11575:SF24">
    <property type="entry name" value="5'-NUCLEOTIDASE"/>
    <property type="match status" value="1"/>
</dbReference>
<proteinExistence type="predicted"/>
<dbReference type="Proteomes" id="UP000678679">
    <property type="component" value="Chromosome 1"/>
</dbReference>
<dbReference type="PROSITE" id="PS51257">
    <property type="entry name" value="PROKAR_LIPOPROTEIN"/>
    <property type="match status" value="1"/>
</dbReference>
<protein>
    <submittedName>
        <fullName evidence="2">5'-nucleotidase C-terminal domain-containing protein</fullName>
    </submittedName>
</protein>